<dbReference type="InterPro" id="IPR017941">
    <property type="entry name" value="Rieske_2Fe-2S"/>
</dbReference>
<keyword evidence="4" id="KW-0411">Iron-sulfur</keyword>
<comment type="caution">
    <text evidence="6">The sequence shown here is derived from an EMBL/GenBank/DDBJ whole genome shotgun (WGS) entry which is preliminary data.</text>
</comment>
<dbReference type="EMBL" id="DRTD01000432">
    <property type="protein sequence ID" value="HHE55302.1"/>
    <property type="molecule type" value="Genomic_DNA"/>
</dbReference>
<dbReference type="Gene3D" id="2.102.10.10">
    <property type="entry name" value="Rieske [2Fe-2S] iron-sulphur domain"/>
    <property type="match status" value="1"/>
</dbReference>
<keyword evidence="1" id="KW-0001">2Fe-2S</keyword>
<dbReference type="GO" id="GO:0046872">
    <property type="term" value="F:metal ion binding"/>
    <property type="evidence" value="ECO:0007669"/>
    <property type="project" value="UniProtKB-KW"/>
</dbReference>
<sequence>MLTPGRSFKPRLCSAGQVTCVYHGWKFNLEDGSFAGNPKLKLKTYSVKEKTGAVFIHFESFS</sequence>
<dbReference type="Pfam" id="PF00355">
    <property type="entry name" value="Rieske"/>
    <property type="match status" value="1"/>
</dbReference>
<evidence type="ECO:0000259" key="5">
    <source>
        <dbReference type="PROSITE" id="PS51296"/>
    </source>
</evidence>
<dbReference type="SUPFAM" id="SSF50022">
    <property type="entry name" value="ISP domain"/>
    <property type="match status" value="1"/>
</dbReference>
<name>A0A7V5LJ19_CALAY</name>
<protein>
    <recommendedName>
        <fullName evidence="5">Rieske domain-containing protein</fullName>
    </recommendedName>
</protein>
<dbReference type="GO" id="GO:0051537">
    <property type="term" value="F:2 iron, 2 sulfur cluster binding"/>
    <property type="evidence" value="ECO:0007669"/>
    <property type="project" value="UniProtKB-KW"/>
</dbReference>
<dbReference type="InterPro" id="IPR036922">
    <property type="entry name" value="Rieske_2Fe-2S_sf"/>
</dbReference>
<dbReference type="Proteomes" id="UP000886111">
    <property type="component" value="Unassembled WGS sequence"/>
</dbReference>
<evidence type="ECO:0000256" key="1">
    <source>
        <dbReference type="ARBA" id="ARBA00022714"/>
    </source>
</evidence>
<dbReference type="PROSITE" id="PS51296">
    <property type="entry name" value="RIESKE"/>
    <property type="match status" value="1"/>
</dbReference>
<organism evidence="6">
    <name type="scientific">Caldithrix abyssi</name>
    <dbReference type="NCBI Taxonomy" id="187145"/>
    <lineage>
        <taxon>Bacteria</taxon>
        <taxon>Pseudomonadati</taxon>
        <taxon>Calditrichota</taxon>
        <taxon>Calditrichia</taxon>
        <taxon>Calditrichales</taxon>
        <taxon>Calditrichaceae</taxon>
        <taxon>Caldithrix</taxon>
    </lineage>
</organism>
<evidence type="ECO:0000313" key="6">
    <source>
        <dbReference type="EMBL" id="HHE55302.1"/>
    </source>
</evidence>
<evidence type="ECO:0000256" key="4">
    <source>
        <dbReference type="ARBA" id="ARBA00023014"/>
    </source>
</evidence>
<keyword evidence="3" id="KW-0408">Iron</keyword>
<proteinExistence type="predicted"/>
<keyword evidence="2" id="KW-0479">Metal-binding</keyword>
<accession>A0A7V5LJ19</accession>
<feature type="domain" description="Rieske" evidence="5">
    <location>
        <begin position="1"/>
        <end position="56"/>
    </location>
</feature>
<evidence type="ECO:0000256" key="3">
    <source>
        <dbReference type="ARBA" id="ARBA00023004"/>
    </source>
</evidence>
<dbReference type="AlphaFoldDB" id="A0A7V5LJ19"/>
<gene>
    <name evidence="6" type="ORF">ENL21_05925</name>
</gene>
<reference evidence="6" key="1">
    <citation type="journal article" date="2020" name="mSystems">
        <title>Genome- and Community-Level Interaction Insights into Carbon Utilization and Element Cycling Functions of Hydrothermarchaeota in Hydrothermal Sediment.</title>
        <authorList>
            <person name="Zhou Z."/>
            <person name="Liu Y."/>
            <person name="Xu W."/>
            <person name="Pan J."/>
            <person name="Luo Z.H."/>
            <person name="Li M."/>
        </authorList>
    </citation>
    <scope>NUCLEOTIDE SEQUENCE [LARGE SCALE GENOMIC DNA]</scope>
    <source>
        <strain evidence="6">HyVt-76</strain>
    </source>
</reference>
<evidence type="ECO:0000256" key="2">
    <source>
        <dbReference type="ARBA" id="ARBA00022723"/>
    </source>
</evidence>